<gene>
    <name evidence="2" type="ORF">GCM10011579_009780</name>
</gene>
<dbReference type="Gene3D" id="1.10.357.10">
    <property type="entry name" value="Tetracycline Repressor, domain 2"/>
    <property type="match status" value="1"/>
</dbReference>
<protein>
    <recommendedName>
        <fullName evidence="1">Tetracyclin repressor-like C-terminal group 31 domain-containing protein</fullName>
    </recommendedName>
</protein>
<keyword evidence="3" id="KW-1185">Reference proteome</keyword>
<dbReference type="EMBL" id="BMMM01000001">
    <property type="protein sequence ID" value="GGN52579.1"/>
    <property type="molecule type" value="Genomic_DNA"/>
</dbReference>
<evidence type="ECO:0000259" key="1">
    <source>
        <dbReference type="Pfam" id="PF17940"/>
    </source>
</evidence>
<dbReference type="AlphaFoldDB" id="A0A918CZN8"/>
<reference evidence="2 3" key="1">
    <citation type="journal article" date="2014" name="Int. J. Syst. Evol. Microbiol.">
        <title>Complete genome sequence of Corynebacterium casei LMG S-19264T (=DSM 44701T), isolated from a smear-ripened cheese.</title>
        <authorList>
            <consortium name="US DOE Joint Genome Institute (JGI-PGF)"/>
            <person name="Walter F."/>
            <person name="Albersmeier A."/>
            <person name="Kalinowski J."/>
            <person name="Ruckert C."/>
        </authorList>
    </citation>
    <scope>NUCLEOTIDE SEQUENCE [LARGE SCALE GENOMIC DNA]</scope>
    <source>
        <strain evidence="2 3">CGMCC 4.7111</strain>
    </source>
</reference>
<proteinExistence type="predicted"/>
<feature type="domain" description="Tetracyclin repressor-like C-terminal group 31" evidence="1">
    <location>
        <begin position="38"/>
        <end position="150"/>
    </location>
</feature>
<dbReference type="InterPro" id="IPR041583">
    <property type="entry name" value="TetR_C_31"/>
</dbReference>
<organism evidence="2 3">
    <name type="scientific">Streptomyces albiflavescens</name>
    <dbReference type="NCBI Taxonomy" id="1623582"/>
    <lineage>
        <taxon>Bacteria</taxon>
        <taxon>Bacillati</taxon>
        <taxon>Actinomycetota</taxon>
        <taxon>Actinomycetes</taxon>
        <taxon>Kitasatosporales</taxon>
        <taxon>Streptomycetaceae</taxon>
        <taxon>Streptomyces</taxon>
    </lineage>
</organism>
<dbReference type="Pfam" id="PF17940">
    <property type="entry name" value="TetR_C_31"/>
    <property type="match status" value="1"/>
</dbReference>
<evidence type="ECO:0000313" key="2">
    <source>
        <dbReference type="EMBL" id="GGN52579.1"/>
    </source>
</evidence>
<dbReference type="Proteomes" id="UP000600365">
    <property type="component" value="Unassembled WGS sequence"/>
</dbReference>
<dbReference type="SUPFAM" id="SSF48498">
    <property type="entry name" value="Tetracyclin repressor-like, C-terminal domain"/>
    <property type="match status" value="1"/>
</dbReference>
<name>A0A918CZN8_9ACTN</name>
<dbReference type="InterPro" id="IPR036271">
    <property type="entry name" value="Tet_transcr_reg_TetR-rel_C_sf"/>
</dbReference>
<comment type="caution">
    <text evidence="2">The sequence shown here is derived from an EMBL/GenBank/DDBJ whole genome shotgun (WGS) entry which is preliminary data.</text>
</comment>
<accession>A0A918CZN8</accession>
<sequence length="151" mass="16948">MTRQPRTRLALLEAAVRRLAEREAQVLTPDEMPDPRGGVDALADGFALALHRYLTRHRELLVARYELALEATRRPELREFFDAAGQRLRDPLNALVTAAGSRDPARHVLSLVAWCDGLMFSCVAGSFHDSVPSVDELRESFRELLRGMLTP</sequence>
<evidence type="ECO:0000313" key="3">
    <source>
        <dbReference type="Proteomes" id="UP000600365"/>
    </source>
</evidence>